<proteinExistence type="inferred from homology"/>
<reference evidence="11" key="1">
    <citation type="submission" date="2008-10" db="EMBL/GenBank/DDBJ databases">
        <authorList>
            <person name="Molnar K."/>
        </authorList>
    </citation>
    <scope>NUCLEOTIDE SEQUENCE [LARGE SCALE GENOMIC DNA]</scope>
    <source>
        <strain evidence="11">NRRL 15998</strain>
    </source>
</reference>
<feature type="transmembrane region" description="Helical" evidence="8">
    <location>
        <begin position="636"/>
        <end position="657"/>
    </location>
</feature>
<evidence type="ECO:0000313" key="11">
    <source>
        <dbReference type="Proteomes" id="UP000003986"/>
    </source>
</evidence>
<feature type="region of interest" description="Disordered" evidence="7">
    <location>
        <begin position="1"/>
        <end position="32"/>
    </location>
</feature>
<feature type="transmembrane region" description="Helical" evidence="8">
    <location>
        <begin position="447"/>
        <end position="469"/>
    </location>
</feature>
<comment type="similarity">
    <text evidence="2">Belongs to the resistance-nodulation-cell division (RND) (TC 2.A.6) family. MmpL subfamily.</text>
</comment>
<dbReference type="AlphaFoldDB" id="D6ATY1"/>
<protein>
    <submittedName>
        <fullName evidence="10">MMPL domain-containing protein</fullName>
    </submittedName>
</protein>
<keyword evidence="4 8" id="KW-0812">Transmembrane</keyword>
<evidence type="ECO:0000256" key="2">
    <source>
        <dbReference type="ARBA" id="ARBA00010157"/>
    </source>
</evidence>
<feature type="transmembrane region" description="Helical" evidence="8">
    <location>
        <begin position="677"/>
        <end position="697"/>
    </location>
</feature>
<dbReference type="PANTHER" id="PTHR33406:SF11">
    <property type="entry name" value="MEMBRANE PROTEIN SCO6666-RELATED"/>
    <property type="match status" value="1"/>
</dbReference>
<keyword evidence="6 8" id="KW-0472">Membrane</keyword>
<feature type="transmembrane region" description="Helical" evidence="8">
    <location>
        <begin position="311"/>
        <end position="329"/>
    </location>
</feature>
<dbReference type="SUPFAM" id="SSF82866">
    <property type="entry name" value="Multidrug efflux transporter AcrB transmembrane domain"/>
    <property type="match status" value="2"/>
</dbReference>
<evidence type="ECO:0000256" key="3">
    <source>
        <dbReference type="ARBA" id="ARBA00022475"/>
    </source>
</evidence>
<feature type="transmembrane region" description="Helical" evidence="8">
    <location>
        <begin position="384"/>
        <end position="408"/>
    </location>
</feature>
<dbReference type="Proteomes" id="UP000003986">
    <property type="component" value="Unassembled WGS sequence"/>
</dbReference>
<dbReference type="EMBL" id="DS999644">
    <property type="protein sequence ID" value="EFE76187.2"/>
    <property type="molecule type" value="Genomic_DNA"/>
</dbReference>
<evidence type="ECO:0000256" key="5">
    <source>
        <dbReference type="ARBA" id="ARBA00022989"/>
    </source>
</evidence>
<dbReference type="InterPro" id="IPR000731">
    <property type="entry name" value="SSD"/>
</dbReference>
<evidence type="ECO:0000259" key="9">
    <source>
        <dbReference type="PROSITE" id="PS50156"/>
    </source>
</evidence>
<dbReference type="Pfam" id="PF03176">
    <property type="entry name" value="MMPL"/>
    <property type="match status" value="2"/>
</dbReference>
<dbReference type="PROSITE" id="PS50156">
    <property type="entry name" value="SSD"/>
    <property type="match status" value="1"/>
</dbReference>
<feature type="transmembrane region" description="Helical" evidence="8">
    <location>
        <begin position="78"/>
        <end position="100"/>
    </location>
</feature>
<evidence type="ECO:0000256" key="4">
    <source>
        <dbReference type="ARBA" id="ARBA00022692"/>
    </source>
</evidence>
<feature type="region of interest" description="Disordered" evidence="7">
    <location>
        <begin position="170"/>
        <end position="196"/>
    </location>
</feature>
<feature type="transmembrane region" description="Helical" evidence="8">
    <location>
        <begin position="355"/>
        <end position="378"/>
    </location>
</feature>
<evidence type="ECO:0000256" key="8">
    <source>
        <dbReference type="SAM" id="Phobius"/>
    </source>
</evidence>
<dbReference type="InterPro" id="IPR050545">
    <property type="entry name" value="Mycobact_MmpL"/>
</dbReference>
<name>D6ATY1_STRFL</name>
<dbReference type="PANTHER" id="PTHR33406">
    <property type="entry name" value="MEMBRANE PROTEIN MJ1562-RELATED"/>
    <property type="match status" value="1"/>
</dbReference>
<feature type="transmembrane region" description="Helical" evidence="8">
    <location>
        <begin position="717"/>
        <end position="738"/>
    </location>
</feature>
<keyword evidence="3" id="KW-1003">Cell membrane</keyword>
<dbReference type="GO" id="GO:0005886">
    <property type="term" value="C:plasma membrane"/>
    <property type="evidence" value="ECO:0007669"/>
    <property type="project" value="UniProtKB-SubCell"/>
</dbReference>
<sequence length="805" mass="83789">MYSKERPEITRYDTLGGPARSGPPVTRSPAPECRAAAGAVECGTGRKAGESRMPSSQARTDREAAPRRRGALRSTGEWCARHFVTVLVLWVAALAGLQVLQHAYGGDYSDDFSLPGTQSQDGLDVLKAHAPQAGGYSAQVVLHDPDKPLTSVSDQVTTAVTDLQKLPDVLSAQSPLPSSGSTPPPPPDPNTGPLSTDRKTAYITVRFSVQPSTLDPSYLDGVDDAVQPLRSAGVTVEYGGSLGELARPEPSDRTSEAIGFGVAIVVLLIGFGSLLAAVLPLVTALICALCGLALLGLLAAAATFATVSPTLATMIGIGVGIDYALFLVTRHRQNLVDGQDPVTAAGNAAATSGHAVLLSGCTVIIALSGLWVSGIGFIGKLGLAAAVTVVTAVAGALTLVPAVLGLLGRRIDRVRVRKPVAETVPAPEGAEAGGWHRYAQRVERRPWWFLAGGVVVLAVLSFPLLFIQLGHIGDGADPKSFTDRRAFDLMSSAFGPGSNGPLTLVIDQSKVSSGDRSALADQAQKALTGVPDAEVITPLTATSDGDVLTATAYSVAAPQDGRTTSLTNRLTDDVLPQAVSGYDARTYVTGTTAAQVDFLDIVSSRLPLIIAVVVGLAFLVILAVFRGLLVAVKAAVLNVLSIAASYGVVVAVFQWGWGGPALGVSGEVPIESYVPMMMFAIVFGLSMDYEIFLLSRIHEAWVRTGDPRASVAHALEITARVITCAALIMVSVFAAFVISDNIVVKMLGLGLAASVFIDATVVRLLLVPAVMTLLGRAAWWIPGPLDRILPHLDAEGSAQPPAASR</sequence>
<evidence type="ECO:0000256" key="1">
    <source>
        <dbReference type="ARBA" id="ARBA00004651"/>
    </source>
</evidence>
<evidence type="ECO:0000256" key="7">
    <source>
        <dbReference type="SAM" id="MobiDB-lite"/>
    </source>
</evidence>
<accession>D6ATY1</accession>
<feature type="transmembrane region" description="Helical" evidence="8">
    <location>
        <begin position="257"/>
        <end position="278"/>
    </location>
</feature>
<evidence type="ECO:0000313" key="10">
    <source>
        <dbReference type="EMBL" id="EFE76187.2"/>
    </source>
</evidence>
<feature type="domain" description="SSD" evidence="9">
    <location>
        <begin position="275"/>
        <end position="406"/>
    </location>
</feature>
<organism evidence="10 11">
    <name type="scientific">Streptomyces filamentosus NRRL 15998</name>
    <dbReference type="NCBI Taxonomy" id="457431"/>
    <lineage>
        <taxon>Bacteria</taxon>
        <taxon>Bacillati</taxon>
        <taxon>Actinomycetota</taxon>
        <taxon>Actinomycetes</taxon>
        <taxon>Kitasatosporales</taxon>
        <taxon>Streptomycetaceae</taxon>
        <taxon>Streptomyces</taxon>
    </lineage>
</organism>
<feature type="transmembrane region" description="Helical" evidence="8">
    <location>
        <begin position="285"/>
        <end position="305"/>
    </location>
</feature>
<reference evidence="11" key="2">
    <citation type="submission" date="2008-12" db="EMBL/GenBank/DDBJ databases">
        <title>Annotation of Streptomyces roseosporus strain NRRL 15998.</title>
        <authorList>
            <consortium name="The Broad Institute Genome Sequencing Platform"/>
            <consortium name="Broad Institute Microbial Sequencing Center"/>
            <person name="Fischbach M."/>
            <person name="Ward D."/>
            <person name="Young S."/>
            <person name="Kodira C.D."/>
            <person name="Zeng Q."/>
            <person name="Koehrsen M."/>
            <person name="Godfrey P."/>
            <person name="Alvarado L."/>
            <person name="Berlin A.M."/>
            <person name="Borenstein D."/>
            <person name="Chen Z."/>
            <person name="Engels R."/>
            <person name="Freedman E."/>
            <person name="Gellesch M."/>
            <person name="Goldberg J."/>
            <person name="Griggs A."/>
            <person name="Gujja S."/>
            <person name="Heiman D.I."/>
            <person name="Hepburn T.A."/>
            <person name="Howarth C."/>
            <person name="Jen D."/>
            <person name="Larson L."/>
            <person name="Lewis B."/>
            <person name="Mehta T."/>
            <person name="Park D."/>
            <person name="Pearson M."/>
            <person name="Roberts A."/>
            <person name="Saif S."/>
            <person name="Shea T.D."/>
            <person name="Shenoy N."/>
            <person name="Sisk P."/>
            <person name="Stolte C."/>
            <person name="Sykes S.N."/>
            <person name="Walk T."/>
            <person name="White J."/>
            <person name="Yandava C."/>
            <person name="Straight P."/>
            <person name="Clardy J."/>
            <person name="Hung D."/>
            <person name="Kolter R."/>
            <person name="Mekalanos J."/>
            <person name="Walker S."/>
            <person name="Walsh C.T."/>
            <person name="Wieland B.L.C."/>
            <person name="Ilzarbe M."/>
            <person name="Galagan J."/>
            <person name="Nusbaum C."/>
            <person name="Birren B."/>
        </authorList>
    </citation>
    <scope>NUCLEOTIDE SEQUENCE [LARGE SCALE GENOMIC DNA]</scope>
    <source>
        <strain evidence="11">NRRL 15998</strain>
    </source>
</reference>
<evidence type="ECO:0000256" key="6">
    <source>
        <dbReference type="ARBA" id="ARBA00023136"/>
    </source>
</evidence>
<dbReference type="Gene3D" id="1.20.1640.10">
    <property type="entry name" value="Multidrug efflux transporter AcrB transmembrane domain"/>
    <property type="match status" value="2"/>
</dbReference>
<feature type="transmembrane region" description="Helical" evidence="8">
    <location>
        <begin position="608"/>
        <end position="629"/>
    </location>
</feature>
<feature type="region of interest" description="Disordered" evidence="7">
    <location>
        <begin position="44"/>
        <end position="68"/>
    </location>
</feature>
<gene>
    <name evidence="10" type="ORF">SSGG_03554</name>
</gene>
<keyword evidence="5 8" id="KW-1133">Transmembrane helix</keyword>
<feature type="transmembrane region" description="Helical" evidence="8">
    <location>
        <begin position="744"/>
        <end position="766"/>
    </location>
</feature>
<dbReference type="InterPro" id="IPR004869">
    <property type="entry name" value="MMPL_dom"/>
</dbReference>
<feature type="compositionally biased region" description="Basic and acidic residues" evidence="7">
    <location>
        <begin position="1"/>
        <end position="11"/>
    </location>
</feature>
<comment type="subcellular location">
    <subcellularLocation>
        <location evidence="1">Cell membrane</location>
        <topology evidence="1">Multi-pass membrane protein</topology>
    </subcellularLocation>
</comment>